<dbReference type="EMBL" id="CAJVPV010003703">
    <property type="protein sequence ID" value="CAG8557983.1"/>
    <property type="molecule type" value="Genomic_DNA"/>
</dbReference>
<feature type="compositionally biased region" description="Basic and acidic residues" evidence="1">
    <location>
        <begin position="88"/>
        <end position="127"/>
    </location>
</feature>
<sequence>MDKKPPPDHESGGDLIKKDSGAGPIIKFPMRDLMNKRPPGHDPEADITKKHSDYEGFHERADSIRRDDESGDDLIKKDSGAGPIIKFPMRDLMNKRPPGHDPEADITKKHSDYEGFHERADNIRRDGDSEEAIIEDLRPPRERH</sequence>
<gene>
    <name evidence="2" type="ORF">AMORRO_LOCUS5883</name>
</gene>
<proteinExistence type="predicted"/>
<comment type="caution">
    <text evidence="2">The sequence shown here is derived from an EMBL/GenBank/DDBJ whole genome shotgun (WGS) entry which is preliminary data.</text>
</comment>
<evidence type="ECO:0000313" key="2">
    <source>
        <dbReference type="EMBL" id="CAG8557983.1"/>
    </source>
</evidence>
<keyword evidence="3" id="KW-1185">Reference proteome</keyword>
<feature type="region of interest" description="Disordered" evidence="1">
    <location>
        <begin position="1"/>
        <end position="144"/>
    </location>
</feature>
<feature type="compositionally biased region" description="Basic and acidic residues" evidence="1">
    <location>
        <begin position="29"/>
        <end position="79"/>
    </location>
</feature>
<feature type="compositionally biased region" description="Basic and acidic residues" evidence="1">
    <location>
        <begin position="135"/>
        <end position="144"/>
    </location>
</feature>
<evidence type="ECO:0000313" key="3">
    <source>
        <dbReference type="Proteomes" id="UP000789342"/>
    </source>
</evidence>
<dbReference type="Proteomes" id="UP000789342">
    <property type="component" value="Unassembled WGS sequence"/>
</dbReference>
<name>A0A9N9BBK1_9GLOM</name>
<feature type="compositionally biased region" description="Basic and acidic residues" evidence="1">
    <location>
        <begin position="1"/>
        <end position="20"/>
    </location>
</feature>
<accession>A0A9N9BBK1</accession>
<reference evidence="2" key="1">
    <citation type="submission" date="2021-06" db="EMBL/GenBank/DDBJ databases">
        <authorList>
            <person name="Kallberg Y."/>
            <person name="Tangrot J."/>
            <person name="Rosling A."/>
        </authorList>
    </citation>
    <scope>NUCLEOTIDE SEQUENCE</scope>
    <source>
        <strain evidence="2">CL551</strain>
    </source>
</reference>
<dbReference type="AlphaFoldDB" id="A0A9N9BBK1"/>
<protein>
    <submittedName>
        <fullName evidence="2">16105_t:CDS:1</fullName>
    </submittedName>
</protein>
<evidence type="ECO:0000256" key="1">
    <source>
        <dbReference type="SAM" id="MobiDB-lite"/>
    </source>
</evidence>
<organism evidence="2 3">
    <name type="scientific">Acaulospora morrowiae</name>
    <dbReference type="NCBI Taxonomy" id="94023"/>
    <lineage>
        <taxon>Eukaryota</taxon>
        <taxon>Fungi</taxon>
        <taxon>Fungi incertae sedis</taxon>
        <taxon>Mucoromycota</taxon>
        <taxon>Glomeromycotina</taxon>
        <taxon>Glomeromycetes</taxon>
        <taxon>Diversisporales</taxon>
        <taxon>Acaulosporaceae</taxon>
        <taxon>Acaulospora</taxon>
    </lineage>
</organism>